<keyword evidence="11" id="KW-1185">Reference proteome</keyword>
<dbReference type="InterPro" id="IPR010065">
    <property type="entry name" value="AA_ABC_transptr_permease_3TM"/>
</dbReference>
<dbReference type="PROSITE" id="PS50928">
    <property type="entry name" value="ABC_TM1"/>
    <property type="match status" value="1"/>
</dbReference>
<dbReference type="FunFam" id="1.10.3720.10:FF:000006">
    <property type="entry name" value="Glutamate/aspartate ABC transporter, permease protein GltK"/>
    <property type="match status" value="1"/>
</dbReference>
<evidence type="ECO:0000256" key="2">
    <source>
        <dbReference type="ARBA" id="ARBA00022448"/>
    </source>
</evidence>
<feature type="transmembrane region" description="Helical" evidence="8">
    <location>
        <begin position="54"/>
        <end position="74"/>
    </location>
</feature>
<evidence type="ECO:0000256" key="8">
    <source>
        <dbReference type="RuleBase" id="RU363032"/>
    </source>
</evidence>
<evidence type="ECO:0000256" key="7">
    <source>
        <dbReference type="ARBA" id="ARBA00023136"/>
    </source>
</evidence>
<evidence type="ECO:0000256" key="6">
    <source>
        <dbReference type="ARBA" id="ARBA00022989"/>
    </source>
</evidence>
<dbReference type="EMBL" id="CP047591">
    <property type="protein sequence ID" value="QHI73950.1"/>
    <property type="molecule type" value="Genomic_DNA"/>
</dbReference>
<evidence type="ECO:0000259" key="9">
    <source>
        <dbReference type="PROSITE" id="PS50928"/>
    </source>
</evidence>
<keyword evidence="3" id="KW-1003">Cell membrane</keyword>
<accession>A0A6P1MGX2</accession>
<evidence type="ECO:0000313" key="11">
    <source>
        <dbReference type="Proteomes" id="UP000463883"/>
    </source>
</evidence>
<name>A0A6P1MGX2_9FIRM</name>
<dbReference type="Proteomes" id="UP000463883">
    <property type="component" value="Chromosome"/>
</dbReference>
<keyword evidence="2 8" id="KW-0813">Transport</keyword>
<keyword evidence="4 8" id="KW-0812">Transmembrane</keyword>
<protein>
    <submittedName>
        <fullName evidence="10">ABC transporter permease subunit</fullName>
    </submittedName>
</protein>
<keyword evidence="6 8" id="KW-1133">Transmembrane helix</keyword>
<evidence type="ECO:0000256" key="5">
    <source>
        <dbReference type="ARBA" id="ARBA00022970"/>
    </source>
</evidence>
<sequence length="248" mass="28034">MNYVGVLMPTLLQGAWVTVKLFAFTLILSLPLGLPFALGSNSKFAPFRWISKTYIWIFRGTPLMLQLFFFYFFLPIVMNLRLDPFTTAVITFVLNYASYLAEIYRGGIESIDKGQYEAAQSLGLDRRQTMFGIILPQTIKRVLPAVSNEAITLIKDTALVSVISVGELLKASSSAANRDVNPMAFAIAAVIYLIFTFILTLLTGYLERYYSKFEGKEVQITSKRRRAAYGRYFADEKYSKAICRMHGT</sequence>
<feature type="transmembrane region" description="Helical" evidence="8">
    <location>
        <begin position="15"/>
        <end position="34"/>
    </location>
</feature>
<dbReference type="CDD" id="cd06261">
    <property type="entry name" value="TM_PBP2"/>
    <property type="match status" value="1"/>
</dbReference>
<comment type="similarity">
    <text evidence="8">Belongs to the binding-protein-dependent transport system permease family.</text>
</comment>
<dbReference type="KEGG" id="amic:Ami3637_08515"/>
<dbReference type="GO" id="GO:0022857">
    <property type="term" value="F:transmembrane transporter activity"/>
    <property type="evidence" value="ECO:0007669"/>
    <property type="project" value="InterPro"/>
</dbReference>
<dbReference type="AlphaFoldDB" id="A0A6P1MGX2"/>
<evidence type="ECO:0000313" key="10">
    <source>
        <dbReference type="EMBL" id="QHI73950.1"/>
    </source>
</evidence>
<evidence type="ECO:0000256" key="4">
    <source>
        <dbReference type="ARBA" id="ARBA00022692"/>
    </source>
</evidence>
<gene>
    <name evidence="10" type="ORF">Ami3637_08515</name>
</gene>
<feature type="domain" description="ABC transmembrane type-1" evidence="9">
    <location>
        <begin position="15"/>
        <end position="203"/>
    </location>
</feature>
<dbReference type="Pfam" id="PF00528">
    <property type="entry name" value="BPD_transp_1"/>
    <property type="match status" value="1"/>
</dbReference>
<keyword evidence="7 8" id="KW-0472">Membrane</keyword>
<evidence type="ECO:0000256" key="3">
    <source>
        <dbReference type="ARBA" id="ARBA00022475"/>
    </source>
</evidence>
<evidence type="ECO:0000256" key="1">
    <source>
        <dbReference type="ARBA" id="ARBA00004651"/>
    </source>
</evidence>
<dbReference type="NCBIfam" id="TIGR01726">
    <property type="entry name" value="HEQRo_perm_3TM"/>
    <property type="match status" value="1"/>
</dbReference>
<reference evidence="10 11" key="1">
    <citation type="submission" date="2020-01" db="EMBL/GenBank/DDBJ databases">
        <title>Genomic analysis of Aminipila sp. CBA3637.</title>
        <authorList>
            <person name="Kim Y.B."/>
            <person name="Roh S.W."/>
        </authorList>
    </citation>
    <scope>NUCLEOTIDE SEQUENCE [LARGE SCALE GENOMIC DNA]</scope>
    <source>
        <strain evidence="10 11">CBA3637</strain>
    </source>
</reference>
<dbReference type="InterPro" id="IPR000515">
    <property type="entry name" value="MetI-like"/>
</dbReference>
<dbReference type="PANTHER" id="PTHR30614">
    <property type="entry name" value="MEMBRANE COMPONENT OF AMINO ACID ABC TRANSPORTER"/>
    <property type="match status" value="1"/>
</dbReference>
<dbReference type="InterPro" id="IPR043429">
    <property type="entry name" value="ArtM/GltK/GlnP/TcyL/YhdX-like"/>
</dbReference>
<organism evidence="10 11">
    <name type="scientific">Aminipila terrae</name>
    <dbReference type="NCBI Taxonomy" id="2697030"/>
    <lineage>
        <taxon>Bacteria</taxon>
        <taxon>Bacillati</taxon>
        <taxon>Bacillota</taxon>
        <taxon>Clostridia</taxon>
        <taxon>Peptostreptococcales</taxon>
        <taxon>Anaerovoracaceae</taxon>
        <taxon>Aminipila</taxon>
    </lineage>
</organism>
<keyword evidence="5" id="KW-0029">Amino-acid transport</keyword>
<comment type="subcellular location">
    <subcellularLocation>
        <location evidence="1 8">Cell membrane</location>
        <topology evidence="1 8">Multi-pass membrane protein</topology>
    </subcellularLocation>
</comment>
<dbReference type="SUPFAM" id="SSF161098">
    <property type="entry name" value="MetI-like"/>
    <property type="match status" value="1"/>
</dbReference>
<dbReference type="InterPro" id="IPR035906">
    <property type="entry name" value="MetI-like_sf"/>
</dbReference>
<dbReference type="Gene3D" id="1.10.3720.10">
    <property type="entry name" value="MetI-like"/>
    <property type="match status" value="1"/>
</dbReference>
<proteinExistence type="inferred from homology"/>
<dbReference type="PANTHER" id="PTHR30614:SF0">
    <property type="entry name" value="L-CYSTINE TRANSPORT SYSTEM PERMEASE PROTEIN TCYL"/>
    <property type="match status" value="1"/>
</dbReference>
<feature type="transmembrane region" description="Helical" evidence="8">
    <location>
        <begin position="183"/>
        <end position="206"/>
    </location>
</feature>
<dbReference type="GO" id="GO:0043190">
    <property type="term" value="C:ATP-binding cassette (ABC) transporter complex"/>
    <property type="evidence" value="ECO:0007669"/>
    <property type="project" value="InterPro"/>
</dbReference>
<dbReference type="GO" id="GO:0006865">
    <property type="term" value="P:amino acid transport"/>
    <property type="evidence" value="ECO:0007669"/>
    <property type="project" value="UniProtKB-KW"/>
</dbReference>